<evidence type="ECO:0000313" key="10">
    <source>
        <dbReference type="Proteomes" id="UP001085076"/>
    </source>
</evidence>
<evidence type="ECO:0000256" key="6">
    <source>
        <dbReference type="ARBA" id="ARBA00023242"/>
    </source>
</evidence>
<evidence type="ECO:0000256" key="5">
    <source>
        <dbReference type="ARBA" id="ARBA00023163"/>
    </source>
</evidence>
<evidence type="ECO:0000259" key="8">
    <source>
        <dbReference type="PROSITE" id="PS50811"/>
    </source>
</evidence>
<dbReference type="GO" id="GO:0005634">
    <property type="term" value="C:nucleus"/>
    <property type="evidence" value="ECO:0007669"/>
    <property type="project" value="UniProtKB-SubCell"/>
</dbReference>
<dbReference type="SMART" id="SM00774">
    <property type="entry name" value="WRKY"/>
    <property type="match status" value="1"/>
</dbReference>
<feature type="region of interest" description="Disordered" evidence="7">
    <location>
        <begin position="86"/>
        <end position="114"/>
    </location>
</feature>
<dbReference type="PROSITE" id="PS50811">
    <property type="entry name" value="WRKY"/>
    <property type="match status" value="1"/>
</dbReference>
<comment type="subcellular location">
    <subcellularLocation>
        <location evidence="1">Nucleus</location>
    </subcellularLocation>
</comment>
<keyword evidence="4" id="KW-0238">DNA-binding</keyword>
<evidence type="ECO:0000256" key="7">
    <source>
        <dbReference type="SAM" id="MobiDB-lite"/>
    </source>
</evidence>
<dbReference type="GO" id="GO:0043565">
    <property type="term" value="F:sequence-specific DNA binding"/>
    <property type="evidence" value="ECO:0007669"/>
    <property type="project" value="InterPro"/>
</dbReference>
<dbReference type="GO" id="GO:0051707">
    <property type="term" value="P:response to other organism"/>
    <property type="evidence" value="ECO:0007669"/>
    <property type="project" value="UniProtKB-ARBA"/>
</dbReference>
<comment type="similarity">
    <text evidence="2">Belongs to the WRKY group II-a family.</text>
</comment>
<proteinExistence type="inferred from homology"/>
<keyword evidence="5" id="KW-0804">Transcription</keyword>
<keyword evidence="6" id="KW-0539">Nucleus</keyword>
<comment type="caution">
    <text evidence="9">The sequence shown here is derived from an EMBL/GenBank/DDBJ whole genome shotgun (WGS) entry which is preliminary data.</text>
</comment>
<dbReference type="AlphaFoldDB" id="A0A9D5C3H7"/>
<dbReference type="GO" id="GO:0003700">
    <property type="term" value="F:DNA-binding transcription factor activity"/>
    <property type="evidence" value="ECO:0007669"/>
    <property type="project" value="InterPro"/>
</dbReference>
<evidence type="ECO:0000256" key="1">
    <source>
        <dbReference type="ARBA" id="ARBA00004123"/>
    </source>
</evidence>
<evidence type="ECO:0000256" key="3">
    <source>
        <dbReference type="ARBA" id="ARBA00023015"/>
    </source>
</evidence>
<reference evidence="9" key="2">
    <citation type="journal article" date="2022" name="Hortic Res">
        <title>The genome of Dioscorea zingiberensis sheds light on the biosynthesis, origin and evolution of the medicinally important diosgenin saponins.</title>
        <authorList>
            <person name="Li Y."/>
            <person name="Tan C."/>
            <person name="Li Z."/>
            <person name="Guo J."/>
            <person name="Li S."/>
            <person name="Chen X."/>
            <person name="Wang C."/>
            <person name="Dai X."/>
            <person name="Yang H."/>
            <person name="Song W."/>
            <person name="Hou L."/>
            <person name="Xu J."/>
            <person name="Tong Z."/>
            <person name="Xu A."/>
            <person name="Yuan X."/>
            <person name="Wang W."/>
            <person name="Yang Q."/>
            <person name="Chen L."/>
            <person name="Sun Z."/>
            <person name="Wang K."/>
            <person name="Pan B."/>
            <person name="Chen J."/>
            <person name="Bao Y."/>
            <person name="Liu F."/>
            <person name="Qi X."/>
            <person name="Gang D.R."/>
            <person name="Wen J."/>
            <person name="Li J."/>
        </authorList>
    </citation>
    <scope>NUCLEOTIDE SEQUENCE</scope>
    <source>
        <strain evidence="9">Dzin_1.0</strain>
    </source>
</reference>
<evidence type="ECO:0000256" key="4">
    <source>
        <dbReference type="ARBA" id="ARBA00023125"/>
    </source>
</evidence>
<dbReference type="Proteomes" id="UP001085076">
    <property type="component" value="Miscellaneous, Linkage group lg08"/>
</dbReference>
<dbReference type="PANTHER" id="PTHR31429:SF3">
    <property type="entry name" value="WRKY TRANSCRIPTION FACTOR 40-RELATED"/>
    <property type="match status" value="1"/>
</dbReference>
<sequence length="258" mass="29076">MESIWNNEYSSLSLDLHVGPPSLLSEARVSAGGISKEYSIHDDEHKESDVLEVELNEVSKENKRLSETLCTVFEHYNSLRNRLHDLMSSPGKRKSCDSPHEDGRMESKRIREEHKATKVSRVCVRTDPSDTSLIVKDGYQWRKYGQKVTRDNPSPRAYYRCSFAPSCPVKKKVQRSAEDRSILVATYEGEHNHSSMNSSNPMTIAVDLTRPEVESPELRQVMVDQMASSLAKDPRFTDALASAISGRILQLSSGGNYN</sequence>
<protein>
    <recommendedName>
        <fullName evidence="8">WRKY domain-containing protein</fullName>
    </recommendedName>
</protein>
<evidence type="ECO:0000256" key="2">
    <source>
        <dbReference type="ARBA" id="ARBA00008189"/>
    </source>
</evidence>
<dbReference type="Pfam" id="PF03106">
    <property type="entry name" value="WRKY"/>
    <property type="match status" value="1"/>
</dbReference>
<accession>A0A9D5C3H7</accession>
<dbReference type="InterPro" id="IPR003657">
    <property type="entry name" value="WRKY_dom"/>
</dbReference>
<evidence type="ECO:0000313" key="9">
    <source>
        <dbReference type="EMBL" id="KAJ0965901.1"/>
    </source>
</evidence>
<dbReference type="InterPro" id="IPR044810">
    <property type="entry name" value="WRKY_plant"/>
</dbReference>
<dbReference type="PANTHER" id="PTHR31429">
    <property type="entry name" value="WRKY TRANSCRIPTION FACTOR 36-RELATED"/>
    <property type="match status" value="1"/>
</dbReference>
<feature type="domain" description="WRKY" evidence="8">
    <location>
        <begin position="130"/>
        <end position="196"/>
    </location>
</feature>
<reference evidence="9" key="1">
    <citation type="submission" date="2021-03" db="EMBL/GenBank/DDBJ databases">
        <authorList>
            <person name="Li Z."/>
            <person name="Yang C."/>
        </authorList>
    </citation>
    <scope>NUCLEOTIDE SEQUENCE</scope>
    <source>
        <strain evidence="9">Dzin_1.0</strain>
        <tissue evidence="9">Leaf</tissue>
    </source>
</reference>
<organism evidence="9 10">
    <name type="scientific">Dioscorea zingiberensis</name>
    <dbReference type="NCBI Taxonomy" id="325984"/>
    <lineage>
        <taxon>Eukaryota</taxon>
        <taxon>Viridiplantae</taxon>
        <taxon>Streptophyta</taxon>
        <taxon>Embryophyta</taxon>
        <taxon>Tracheophyta</taxon>
        <taxon>Spermatophyta</taxon>
        <taxon>Magnoliopsida</taxon>
        <taxon>Liliopsida</taxon>
        <taxon>Dioscoreales</taxon>
        <taxon>Dioscoreaceae</taxon>
        <taxon>Dioscorea</taxon>
    </lineage>
</organism>
<gene>
    <name evidence="9" type="ORF">J5N97_027039</name>
</gene>
<dbReference type="InterPro" id="IPR036576">
    <property type="entry name" value="WRKY_dom_sf"/>
</dbReference>
<dbReference type="EMBL" id="JAGGNH010000008">
    <property type="protein sequence ID" value="KAJ0965901.1"/>
    <property type="molecule type" value="Genomic_DNA"/>
</dbReference>
<keyword evidence="3" id="KW-0805">Transcription regulation</keyword>
<name>A0A9D5C3H7_9LILI</name>
<dbReference type="Gene3D" id="2.20.25.80">
    <property type="entry name" value="WRKY domain"/>
    <property type="match status" value="1"/>
</dbReference>
<keyword evidence="10" id="KW-1185">Reference proteome</keyword>
<dbReference type="OrthoDB" id="1879341at2759"/>
<dbReference type="SUPFAM" id="SSF118290">
    <property type="entry name" value="WRKY DNA-binding domain"/>
    <property type="match status" value="1"/>
</dbReference>
<feature type="compositionally biased region" description="Basic and acidic residues" evidence="7">
    <location>
        <begin position="94"/>
        <end position="114"/>
    </location>
</feature>
<dbReference type="FunFam" id="2.20.25.80:FF:000008">
    <property type="entry name" value="WRKY transcription factor 40"/>
    <property type="match status" value="1"/>
</dbReference>